<dbReference type="InterPro" id="IPR001764">
    <property type="entry name" value="Glyco_hydro_3_N"/>
</dbReference>
<evidence type="ECO:0000256" key="1">
    <source>
        <dbReference type="ARBA" id="ARBA00022737"/>
    </source>
</evidence>
<keyword evidence="8" id="KW-1185">Reference proteome</keyword>
<feature type="compositionally biased region" description="Basic and acidic residues" evidence="4">
    <location>
        <begin position="872"/>
        <end position="895"/>
    </location>
</feature>
<feature type="region of interest" description="Disordered" evidence="4">
    <location>
        <begin position="32"/>
        <end position="56"/>
    </location>
</feature>
<dbReference type="Gene3D" id="3.20.20.300">
    <property type="entry name" value="Glycoside hydrolase, family 3, N-terminal domain"/>
    <property type="match status" value="1"/>
</dbReference>
<evidence type="ECO:0000313" key="8">
    <source>
        <dbReference type="Proteomes" id="UP000041254"/>
    </source>
</evidence>
<dbReference type="Pfam" id="PF01915">
    <property type="entry name" value="Glyco_hydro_3_C"/>
    <property type="match status" value="1"/>
</dbReference>
<feature type="chain" id="PRO_5005189392" description="HYR domain-containing protein" evidence="5">
    <location>
        <begin position="29"/>
        <end position="1377"/>
    </location>
</feature>
<gene>
    <name evidence="7" type="ORF">Vbra_21744</name>
</gene>
<feature type="region of interest" description="Disordered" evidence="4">
    <location>
        <begin position="848"/>
        <end position="898"/>
    </location>
</feature>
<dbReference type="Proteomes" id="UP000041254">
    <property type="component" value="Unassembled WGS sequence"/>
</dbReference>
<dbReference type="PANTHER" id="PTHR30620">
    <property type="entry name" value="PERIPLASMIC BETA-GLUCOSIDASE-RELATED"/>
    <property type="match status" value="1"/>
</dbReference>
<evidence type="ECO:0000259" key="6">
    <source>
        <dbReference type="PROSITE" id="PS50825"/>
    </source>
</evidence>
<reference evidence="7 8" key="1">
    <citation type="submission" date="2014-11" db="EMBL/GenBank/DDBJ databases">
        <authorList>
            <person name="Zhu J."/>
            <person name="Qi W."/>
            <person name="Song R."/>
        </authorList>
    </citation>
    <scope>NUCLEOTIDE SEQUENCE [LARGE SCALE GENOMIC DNA]</scope>
</reference>
<dbReference type="Gene3D" id="3.40.50.1700">
    <property type="entry name" value="Glycoside hydrolase family 3 C-terminal domain"/>
    <property type="match status" value="1"/>
</dbReference>
<evidence type="ECO:0000256" key="3">
    <source>
        <dbReference type="ARBA" id="ARBA00023295"/>
    </source>
</evidence>
<dbReference type="EMBL" id="CDMY01000516">
    <property type="protein sequence ID" value="CEM19589.1"/>
    <property type="molecule type" value="Genomic_DNA"/>
</dbReference>
<feature type="domain" description="HYR" evidence="6">
    <location>
        <begin position="297"/>
        <end position="385"/>
    </location>
</feature>
<evidence type="ECO:0000313" key="7">
    <source>
        <dbReference type="EMBL" id="CEM19589.1"/>
    </source>
</evidence>
<dbReference type="PROSITE" id="PS50825">
    <property type="entry name" value="HYR"/>
    <property type="match status" value="1"/>
</dbReference>
<dbReference type="InterPro" id="IPR017853">
    <property type="entry name" value="GH"/>
</dbReference>
<evidence type="ECO:0000256" key="2">
    <source>
        <dbReference type="ARBA" id="ARBA00022801"/>
    </source>
</evidence>
<dbReference type="InterPro" id="IPR051915">
    <property type="entry name" value="Cellulose_Degrad_GH3"/>
</dbReference>
<keyword evidence="1" id="KW-0677">Repeat</keyword>
<dbReference type="GO" id="GO:0009251">
    <property type="term" value="P:glucan catabolic process"/>
    <property type="evidence" value="ECO:0007669"/>
    <property type="project" value="TreeGrafter"/>
</dbReference>
<dbReference type="SUPFAM" id="SSF52279">
    <property type="entry name" value="Beta-D-glucan exohydrolase, C-terminal domain"/>
    <property type="match status" value="1"/>
</dbReference>
<proteinExistence type="predicted"/>
<dbReference type="OrthoDB" id="416222at2759"/>
<accession>A0A0G4FX78</accession>
<dbReference type="InterPro" id="IPR036962">
    <property type="entry name" value="Glyco_hydro_3_N_sf"/>
</dbReference>
<keyword evidence="3" id="KW-0326">Glycosidase</keyword>
<organism evidence="7 8">
    <name type="scientific">Vitrella brassicaformis (strain CCMP3155)</name>
    <dbReference type="NCBI Taxonomy" id="1169540"/>
    <lineage>
        <taxon>Eukaryota</taxon>
        <taxon>Sar</taxon>
        <taxon>Alveolata</taxon>
        <taxon>Colpodellida</taxon>
        <taxon>Vitrellaceae</taxon>
        <taxon>Vitrella</taxon>
    </lineage>
</organism>
<keyword evidence="5" id="KW-0732">Signal</keyword>
<feature type="signal peptide" evidence="5">
    <location>
        <begin position="1"/>
        <end position="28"/>
    </location>
</feature>
<protein>
    <recommendedName>
        <fullName evidence="6">HYR domain-containing protein</fullName>
    </recommendedName>
</protein>
<evidence type="ECO:0000256" key="4">
    <source>
        <dbReference type="SAM" id="MobiDB-lite"/>
    </source>
</evidence>
<dbReference type="PANTHER" id="PTHR30620:SF77">
    <property type="entry name" value="LYSOSOMAL BETA GLUCOSIDASE-LIKE"/>
    <property type="match status" value="1"/>
</dbReference>
<dbReference type="InterPro" id="IPR002772">
    <property type="entry name" value="Glyco_hydro_3_C"/>
</dbReference>
<sequence length="1377" mass="148354">MGQRRGGRLCLSGLLFLSSFALHRTVTAEDSAQAGASVPPDDGGAAEEVSDLQLSGGSTSAPLLDSDFAAGGVELSFNILASEAASDIEAPSSCPKDAIVLALDEHGKGTLAWPEGEAMNWRPTPVYEAHIKAASIGMEAMTMARKNRGKQTQAQEKEGDQRPRGMRTPDGLTFGCRAIGMNRVVLPIDGDKCEVDVLVADTTPPRLDCRKEVLLSIDRTSNRATLNASQILNAAITDNCSPPSDQEKEASVALFNGIVSQAEFSCGDVGKNGTTVEVKAVDVSGNEATCQTNVIVKDEVPPVLECERSITLRLNQTGQASLAPSDLGAATDNCAAAASDVTYVLSKTEVGCEESFGDYPFPVTLSALDAAGNVDKCVATVQVKEDLPPDLECAKDSPPTVQLNEKGKGWLEVKDVAEACAPRDNCNVVVNDSMYLDRWEFNCSDLGEQTVMFGMDDTHGNKLEKNITVRVEDPHLPTAECDDVVLSVDQEGKAYTSGITVGSRSQDNCGMHRMDVSRKVFTCDDVGKHELQLWVKDETDNQGQCKAKVVIKDDSPPAPLTCSDITIPFPSDPSATNVTLDDWMASYLVISSHDNCPLRATIDRDNIFTRDEVGTTVTVKVEAEDVGGNKAPGDPCTANVTIERPFAWPKAASRVEKDAAMEAAIEDLVGRMTLKEKVSQMVMTLQSSVEPEQLTDWPLGAVLSGGGSFVGDNEPAEWVARAQAFHDALVNIPKATQQRLNRTRGIPLGWATDAVHGHSVLDHATLFPHNIGLGCANDTDLLERIGVATAQQVAATGVDWALAPALSVPESVRWGRVFEGYSEDVYTVTHLARSLIRGLQGVVRVSSNEASADGAQETPAPSGQRRLAGGRHLREPDDEGKDHRLLAPDEDKGSDEGFLGPAKVIATAKHWLAEGATMWGQDVGNTVASQKTLLYKHAKPYYPAIEEGVQTIMVAMGSVNGRRLHADKYFVTDVLKGQLGFDGIVLGDWSAHQFIPGCSYYGCTPAVNSGIDIFMATYPEHWQKFIENTMDAVDSREIAMSRIDDAVSRILRVKMRFGILSIDPSEPPRRPSPNERAAVTQAKKVGFDKFFQSAEHALLAREAVRKSLVLLKNNKGPSLLPLRRHQHVLVIGNGADNLGVQAGGWSIYWQGIASSTSELAKQHWFKQGVTLYQGLQQRVDNGRVLLGGPVAADIPKDGEFDVAVVAVGERPYAEYKGDLAFPKTIRFEATQGGIDALNIIRKLRAMRPGVPIVTVLFTGRPVMANQIINLSDAVVAAWLPGSMGGKGIADVLVEGTGLDFSGRLAYTWPMHPCDDALGGVGGVDGVETPFPFGHGLTMRGWDGQRDRVERLDAYADIYRCEVPEGFAISKHRALREE</sequence>
<dbReference type="PhylomeDB" id="A0A0G4FX78"/>
<dbReference type="InterPro" id="IPR036881">
    <property type="entry name" value="Glyco_hydro_3_C_sf"/>
</dbReference>
<dbReference type="PRINTS" id="PR00133">
    <property type="entry name" value="GLHYDRLASE3"/>
</dbReference>
<dbReference type="STRING" id="1169540.A0A0G4FX78"/>
<dbReference type="VEuPathDB" id="CryptoDB:Vbra_21744"/>
<dbReference type="Pfam" id="PF00933">
    <property type="entry name" value="Glyco_hydro_3"/>
    <property type="match status" value="1"/>
</dbReference>
<dbReference type="SUPFAM" id="SSF51445">
    <property type="entry name" value="(Trans)glycosidases"/>
    <property type="match status" value="1"/>
</dbReference>
<keyword evidence="2" id="KW-0378">Hydrolase</keyword>
<feature type="region of interest" description="Disordered" evidence="4">
    <location>
        <begin position="146"/>
        <end position="171"/>
    </location>
</feature>
<dbReference type="GO" id="GO:0008422">
    <property type="term" value="F:beta-glucosidase activity"/>
    <property type="evidence" value="ECO:0007669"/>
    <property type="project" value="TreeGrafter"/>
</dbReference>
<evidence type="ECO:0000256" key="5">
    <source>
        <dbReference type="SAM" id="SignalP"/>
    </source>
</evidence>
<dbReference type="InParanoid" id="A0A0G4FX78"/>
<dbReference type="InterPro" id="IPR003410">
    <property type="entry name" value="HYR_dom"/>
</dbReference>
<name>A0A0G4FX78_VITBC</name>